<accession>A0AA36HV51</accession>
<reference evidence="1" key="1">
    <citation type="submission" date="2023-08" db="EMBL/GenBank/DDBJ databases">
        <authorList>
            <person name="Chen Y."/>
            <person name="Shah S."/>
            <person name="Dougan E. K."/>
            <person name="Thang M."/>
            <person name="Chan C."/>
        </authorList>
    </citation>
    <scope>NUCLEOTIDE SEQUENCE</scope>
</reference>
<dbReference type="EMBL" id="CAUJNA010000307">
    <property type="protein sequence ID" value="CAJ1375217.1"/>
    <property type="molecule type" value="Genomic_DNA"/>
</dbReference>
<protein>
    <submittedName>
        <fullName evidence="1">Uncharacterized protein</fullName>
    </submittedName>
</protein>
<proteinExistence type="predicted"/>
<evidence type="ECO:0000313" key="1">
    <source>
        <dbReference type="EMBL" id="CAJ1375217.1"/>
    </source>
</evidence>
<keyword evidence="2" id="KW-1185">Reference proteome</keyword>
<comment type="caution">
    <text evidence="1">The sequence shown here is derived from an EMBL/GenBank/DDBJ whole genome shotgun (WGS) entry which is preliminary data.</text>
</comment>
<dbReference type="Proteomes" id="UP001178507">
    <property type="component" value="Unassembled WGS sequence"/>
</dbReference>
<gene>
    <name evidence="1" type="ORF">EVOR1521_LOCUS4541</name>
</gene>
<name>A0AA36HV51_9DINO</name>
<evidence type="ECO:0000313" key="2">
    <source>
        <dbReference type="Proteomes" id="UP001178507"/>
    </source>
</evidence>
<dbReference type="AlphaFoldDB" id="A0AA36HV51"/>
<organism evidence="1 2">
    <name type="scientific">Effrenium voratum</name>
    <dbReference type="NCBI Taxonomy" id="2562239"/>
    <lineage>
        <taxon>Eukaryota</taxon>
        <taxon>Sar</taxon>
        <taxon>Alveolata</taxon>
        <taxon>Dinophyceae</taxon>
        <taxon>Suessiales</taxon>
        <taxon>Symbiodiniaceae</taxon>
        <taxon>Effrenium</taxon>
    </lineage>
</organism>
<sequence length="143" mass="16588">MKLLPHQQAGPRAECLLWLRKDATRAPLEFEAVAKERWLFERLVLFVEPGMPGGGCRACGRSFWTWRSSVRQAISRTCEPAVLPRMLLFFFWLLSAGDQGFRGTHTQSLVRKWKINRWTGSETSHHPDKFGMFPHTIQHLHFA</sequence>